<dbReference type="Proteomes" id="UP001374535">
    <property type="component" value="Chromosome 6"/>
</dbReference>
<keyword evidence="1" id="KW-0472">Membrane</keyword>
<gene>
    <name evidence="2" type="ORF">V8G54_018158</name>
</gene>
<protein>
    <submittedName>
        <fullName evidence="2">Uncharacterized protein</fullName>
    </submittedName>
</protein>
<keyword evidence="1" id="KW-0812">Transmembrane</keyword>
<sequence length="236" mass="25446">MRLRQLMVIDSIIVTAVDRRAGFSFLGWGIITCLGSPLAVPSWDAPCAILARFPGGSGSVGTRRAPPVVPRELAVHHPVMWSGGSGSKGTCRSPPGDVVGWQWFQGNSPFTTRSGVAVSFPGKRRRSPLGHSATICFRLKPNRVVLLLLPGGGARSVLALVYTLDPLRHCPSGGFRSSQLSTKHSLGLKFFIWGTRRFLQLLELYASVVMELEGPALVHGQILAIIYSVILGNHIS</sequence>
<organism evidence="2 3">
    <name type="scientific">Vigna mungo</name>
    <name type="common">Black gram</name>
    <name type="synonym">Phaseolus mungo</name>
    <dbReference type="NCBI Taxonomy" id="3915"/>
    <lineage>
        <taxon>Eukaryota</taxon>
        <taxon>Viridiplantae</taxon>
        <taxon>Streptophyta</taxon>
        <taxon>Embryophyta</taxon>
        <taxon>Tracheophyta</taxon>
        <taxon>Spermatophyta</taxon>
        <taxon>Magnoliopsida</taxon>
        <taxon>eudicotyledons</taxon>
        <taxon>Gunneridae</taxon>
        <taxon>Pentapetalae</taxon>
        <taxon>rosids</taxon>
        <taxon>fabids</taxon>
        <taxon>Fabales</taxon>
        <taxon>Fabaceae</taxon>
        <taxon>Papilionoideae</taxon>
        <taxon>50 kb inversion clade</taxon>
        <taxon>NPAAA clade</taxon>
        <taxon>indigoferoid/millettioid clade</taxon>
        <taxon>Phaseoleae</taxon>
        <taxon>Vigna</taxon>
    </lineage>
</organism>
<accession>A0AAQ3N8B5</accession>
<keyword evidence="1" id="KW-1133">Transmembrane helix</keyword>
<keyword evidence="3" id="KW-1185">Reference proteome</keyword>
<evidence type="ECO:0000256" key="1">
    <source>
        <dbReference type="SAM" id="Phobius"/>
    </source>
</evidence>
<evidence type="ECO:0000313" key="3">
    <source>
        <dbReference type="Proteomes" id="UP001374535"/>
    </source>
</evidence>
<feature type="transmembrane region" description="Helical" evidence="1">
    <location>
        <begin position="21"/>
        <end position="40"/>
    </location>
</feature>
<name>A0AAQ3N8B5_VIGMU</name>
<dbReference type="EMBL" id="CP144695">
    <property type="protein sequence ID" value="WVZ04812.1"/>
    <property type="molecule type" value="Genomic_DNA"/>
</dbReference>
<dbReference type="AlphaFoldDB" id="A0AAQ3N8B5"/>
<evidence type="ECO:0000313" key="2">
    <source>
        <dbReference type="EMBL" id="WVZ04812.1"/>
    </source>
</evidence>
<proteinExistence type="predicted"/>
<reference evidence="2 3" key="1">
    <citation type="journal article" date="2023" name="Life. Sci Alliance">
        <title>Evolutionary insights into 3D genome organization and epigenetic landscape of Vigna mungo.</title>
        <authorList>
            <person name="Junaid A."/>
            <person name="Singh B."/>
            <person name="Bhatia S."/>
        </authorList>
    </citation>
    <scope>NUCLEOTIDE SEQUENCE [LARGE SCALE GENOMIC DNA]</scope>
    <source>
        <strain evidence="2">Urdbean</strain>
    </source>
</reference>